<sequence length="126" mass="14214">MLWCQQMQNGPTPRCSKQMTQMSRRMSQNKLTKVKQRLKENDLTVRKKQSGGRSNYSIALTTAEEDAIVRFLCGYTGDNALVLSGRPLSFSTDDVMLLPSSHTENFVFEQYCSAERSAGIYNCCGK</sequence>
<proteinExistence type="predicted"/>
<gene>
    <name evidence="3" type="primary">LOC106011364</name>
</gene>
<keyword evidence="2" id="KW-1185">Reference proteome</keyword>
<dbReference type="Proteomes" id="UP000694888">
    <property type="component" value="Unplaced"/>
</dbReference>
<feature type="region of interest" description="Disordered" evidence="1">
    <location>
        <begin position="8"/>
        <end position="31"/>
    </location>
</feature>
<protein>
    <submittedName>
        <fullName evidence="3">Uncharacterized protein LOC106011364</fullName>
    </submittedName>
</protein>
<reference evidence="3" key="1">
    <citation type="submission" date="2025-08" db="UniProtKB">
        <authorList>
            <consortium name="RefSeq"/>
        </authorList>
    </citation>
    <scope>IDENTIFICATION</scope>
</reference>
<dbReference type="RefSeq" id="XP_012936150.1">
    <property type="nucleotide sequence ID" value="XM_013080696.2"/>
</dbReference>
<accession>A0ABM0ZWV0</accession>
<evidence type="ECO:0000313" key="2">
    <source>
        <dbReference type="Proteomes" id="UP000694888"/>
    </source>
</evidence>
<evidence type="ECO:0000256" key="1">
    <source>
        <dbReference type="SAM" id="MobiDB-lite"/>
    </source>
</evidence>
<organism evidence="2 3">
    <name type="scientific">Aplysia californica</name>
    <name type="common">California sea hare</name>
    <dbReference type="NCBI Taxonomy" id="6500"/>
    <lineage>
        <taxon>Eukaryota</taxon>
        <taxon>Metazoa</taxon>
        <taxon>Spiralia</taxon>
        <taxon>Lophotrochozoa</taxon>
        <taxon>Mollusca</taxon>
        <taxon>Gastropoda</taxon>
        <taxon>Heterobranchia</taxon>
        <taxon>Euthyneura</taxon>
        <taxon>Tectipleura</taxon>
        <taxon>Aplysiida</taxon>
        <taxon>Aplysioidea</taxon>
        <taxon>Aplysiidae</taxon>
        <taxon>Aplysia</taxon>
    </lineage>
</organism>
<name>A0ABM0ZWV0_APLCA</name>
<evidence type="ECO:0000313" key="3">
    <source>
        <dbReference type="RefSeq" id="XP_012936150.1"/>
    </source>
</evidence>
<dbReference type="GeneID" id="106011364"/>